<reference evidence="1 2" key="1">
    <citation type="journal article" date="2012" name="ISME J.">
        <title>Genomic evidence of rapid, global-scale gene flow in a Sulfolobus species.</title>
        <authorList>
            <person name="Mao D."/>
            <person name="Grogan D."/>
        </authorList>
    </citation>
    <scope>NUCLEOTIDE SEQUENCE [LARGE SCALE GENOMIC DNA]</scope>
    <source>
        <strain evidence="1 2">N8</strain>
    </source>
</reference>
<dbReference type="Proteomes" id="UP000011281">
    <property type="component" value="Chromosome"/>
</dbReference>
<dbReference type="HOGENOM" id="CLU_3094277_0_0_2"/>
<evidence type="ECO:0000313" key="2">
    <source>
        <dbReference type="Proteomes" id="UP000011281"/>
    </source>
</evidence>
<proteinExistence type="predicted"/>
<evidence type="ECO:0000313" key="1">
    <source>
        <dbReference type="EMBL" id="AGE70672.1"/>
    </source>
</evidence>
<dbReference type="PATRIC" id="fig|1028566.6.peg.689"/>
<organism evidence="2">
    <name type="scientific">Sulfolobus acidocaldarius N8</name>
    <dbReference type="NCBI Taxonomy" id="1028566"/>
    <lineage>
        <taxon>Archaea</taxon>
        <taxon>Thermoproteota</taxon>
        <taxon>Thermoprotei</taxon>
        <taxon>Sulfolobales</taxon>
        <taxon>Sulfolobaceae</taxon>
        <taxon>Sulfolobus</taxon>
    </lineage>
</organism>
<protein>
    <submittedName>
        <fullName evidence="1">Uncharacterized protein</fullName>
    </submittedName>
</protein>
<name>M1IPE6_9CREN</name>
<dbReference type="AlphaFoldDB" id="M1IPE6"/>
<sequence length="51" mass="6276">MVEVRRELSLAIYQAKYYKHLTKPVFLEVEEEKVDFGEVYRRLKEILMTKR</sequence>
<dbReference type="KEGG" id="sacn:SacN8_03495"/>
<dbReference type="EMBL" id="CP002817">
    <property type="protein sequence ID" value="AGE70672.1"/>
    <property type="molecule type" value="Genomic_DNA"/>
</dbReference>
<gene>
    <name evidence="1" type="ORF">SacN8_03495</name>
</gene>
<accession>M1IPE6</accession>